<dbReference type="SUPFAM" id="SSF49899">
    <property type="entry name" value="Concanavalin A-like lectins/glucanases"/>
    <property type="match status" value="1"/>
</dbReference>
<gene>
    <name evidence="3" type="ORF">F8566_27510</name>
</gene>
<dbReference type="InterPro" id="IPR006311">
    <property type="entry name" value="TAT_signal"/>
</dbReference>
<dbReference type="OrthoDB" id="655039at2"/>
<comment type="caution">
    <text evidence="3">The sequence shown here is derived from an EMBL/GenBank/DDBJ whole genome shotgun (WGS) entry which is preliminary data.</text>
</comment>
<dbReference type="PROSITE" id="PS51762">
    <property type="entry name" value="GH16_2"/>
    <property type="match status" value="1"/>
</dbReference>
<reference evidence="3 4" key="1">
    <citation type="submission" date="2019-09" db="EMBL/GenBank/DDBJ databases">
        <title>Actinomadura physcomitrii sp. nov., a novel actinomycete isolated from moss [Physcomitrium sphaericum (Ludw) Fuernr].</title>
        <authorList>
            <person name="Zhuang X."/>
            <person name="Liu C."/>
        </authorList>
    </citation>
    <scope>NUCLEOTIDE SEQUENCE [LARGE SCALE GENOMIC DNA]</scope>
    <source>
        <strain evidence="3 4">HMC1</strain>
    </source>
</reference>
<protein>
    <submittedName>
        <fullName evidence="3">Glycoside hydrolase</fullName>
    </submittedName>
</protein>
<keyword evidence="4" id="KW-1185">Reference proteome</keyword>
<feature type="region of interest" description="Disordered" evidence="1">
    <location>
        <begin position="186"/>
        <end position="221"/>
    </location>
</feature>
<dbReference type="Proteomes" id="UP000468735">
    <property type="component" value="Unassembled WGS sequence"/>
</dbReference>
<name>A0A6H9YU64_9ACTN</name>
<dbReference type="InterPro" id="IPR013320">
    <property type="entry name" value="ConA-like_dom_sf"/>
</dbReference>
<evidence type="ECO:0000313" key="4">
    <source>
        <dbReference type="Proteomes" id="UP000468735"/>
    </source>
</evidence>
<dbReference type="GO" id="GO:0005975">
    <property type="term" value="P:carbohydrate metabolic process"/>
    <property type="evidence" value="ECO:0007669"/>
    <property type="project" value="InterPro"/>
</dbReference>
<evidence type="ECO:0000259" key="2">
    <source>
        <dbReference type="PROSITE" id="PS51762"/>
    </source>
</evidence>
<sequence>MINITRRQAFGLLGATALAPALPPVLGPVRPAGAASRREPVWETLVPTSSFADYASFHRAWNYLYPWGNTHNGAAKMYGSATDHSQVSLSGGVLTLKATRLARADGQAASDPKAPIWYRSGAVHAKELIVIDDRFPEYEIRGEFRTQTGRGIWPAFWIAGADSVWPPESDILEYVGDSINLFNTFSDHDRNPQTKETVERTPVDLTVPGEGSGDPGAPRDPGAWHSYRVNIVKTSATDVALNYYLDDVFYGSPAHHVGRNWVGVPMNLIINLQMGSWSSFTEDKPWTSPDWPTQPGPSGDTFFRARNVSVSRGRA</sequence>
<dbReference type="Gene3D" id="2.60.120.200">
    <property type="match status" value="1"/>
</dbReference>
<feature type="domain" description="GH16" evidence="2">
    <location>
        <begin position="40"/>
        <end position="315"/>
    </location>
</feature>
<feature type="compositionally biased region" description="Basic and acidic residues" evidence="1">
    <location>
        <begin position="186"/>
        <end position="202"/>
    </location>
</feature>
<keyword evidence="3" id="KW-0378">Hydrolase</keyword>
<dbReference type="AlphaFoldDB" id="A0A6H9YU64"/>
<evidence type="ECO:0000313" key="3">
    <source>
        <dbReference type="EMBL" id="KAB2345684.1"/>
    </source>
</evidence>
<dbReference type="GO" id="GO:0004553">
    <property type="term" value="F:hydrolase activity, hydrolyzing O-glycosyl compounds"/>
    <property type="evidence" value="ECO:0007669"/>
    <property type="project" value="InterPro"/>
</dbReference>
<accession>A0A6H9YU64</accession>
<dbReference type="PROSITE" id="PS51318">
    <property type="entry name" value="TAT"/>
    <property type="match status" value="1"/>
</dbReference>
<dbReference type="RefSeq" id="WP_151564682.1">
    <property type="nucleotide sequence ID" value="NZ_WBMT01000013.1"/>
</dbReference>
<dbReference type="EMBL" id="WBMT01000013">
    <property type="protein sequence ID" value="KAB2345684.1"/>
    <property type="molecule type" value="Genomic_DNA"/>
</dbReference>
<proteinExistence type="predicted"/>
<feature type="region of interest" description="Disordered" evidence="1">
    <location>
        <begin position="283"/>
        <end position="315"/>
    </location>
</feature>
<dbReference type="InterPro" id="IPR000757">
    <property type="entry name" value="Beta-glucanase-like"/>
</dbReference>
<organism evidence="3 4">
    <name type="scientific">Actinomadura rudentiformis</name>
    <dbReference type="NCBI Taxonomy" id="359158"/>
    <lineage>
        <taxon>Bacteria</taxon>
        <taxon>Bacillati</taxon>
        <taxon>Actinomycetota</taxon>
        <taxon>Actinomycetes</taxon>
        <taxon>Streptosporangiales</taxon>
        <taxon>Thermomonosporaceae</taxon>
        <taxon>Actinomadura</taxon>
    </lineage>
</organism>
<evidence type="ECO:0000256" key="1">
    <source>
        <dbReference type="SAM" id="MobiDB-lite"/>
    </source>
</evidence>